<accession>S7RJI2</accession>
<dbReference type="PANTHER" id="PTHR42791">
    <property type="entry name" value="GNAT FAMILY ACETYLTRANSFERASE"/>
    <property type="match status" value="1"/>
</dbReference>
<dbReference type="SUPFAM" id="SSF55729">
    <property type="entry name" value="Acyl-CoA N-acyltransferases (Nat)"/>
    <property type="match status" value="1"/>
</dbReference>
<dbReference type="GO" id="GO:0016747">
    <property type="term" value="F:acyltransferase activity, transferring groups other than amino-acyl groups"/>
    <property type="evidence" value="ECO:0007669"/>
    <property type="project" value="InterPro"/>
</dbReference>
<proteinExistence type="predicted"/>
<evidence type="ECO:0000259" key="1">
    <source>
        <dbReference type="PROSITE" id="PS51186"/>
    </source>
</evidence>
<dbReference type="Gene3D" id="3.40.630.30">
    <property type="match status" value="1"/>
</dbReference>
<evidence type="ECO:0000313" key="2">
    <source>
        <dbReference type="EMBL" id="EPQ54480.1"/>
    </source>
</evidence>
<feature type="domain" description="N-acetyltransferase" evidence="1">
    <location>
        <begin position="76"/>
        <end position="217"/>
    </location>
</feature>
<gene>
    <name evidence="2" type="ORF">GLOTRDRAFT_139064</name>
</gene>
<dbReference type="OrthoDB" id="61113at2759"/>
<evidence type="ECO:0000313" key="3">
    <source>
        <dbReference type="Proteomes" id="UP000030669"/>
    </source>
</evidence>
<sequence length="232" mass="26035">MTPDGVIVQRIENPSPAQIDASVELFSNLMKDDGVMKSLTGGDITLLPLMGRAMLAAGIAEGEYYAATDDNRQLLGFLMTMPPGRDLFDSETQRNLGLREFMEKLSDAGKEYYQTTYMSRFPGFVAQCIGPKGKTESFWIHMVMIDHEHQRKGSIAKALIGLVREKAIRIGAPVALSTTTPTNAIIYQKIGFELKGQMIMPSPWEEWPLYVFFAPLPSYSRKLFRHDYSDIV</sequence>
<keyword evidence="3" id="KW-1185">Reference proteome</keyword>
<dbReference type="AlphaFoldDB" id="S7RJI2"/>
<dbReference type="CDD" id="cd04301">
    <property type="entry name" value="NAT_SF"/>
    <property type="match status" value="1"/>
</dbReference>
<dbReference type="STRING" id="670483.S7RJI2"/>
<dbReference type="PROSITE" id="PS51186">
    <property type="entry name" value="GNAT"/>
    <property type="match status" value="1"/>
</dbReference>
<dbReference type="eggNOG" id="ENOG502RR34">
    <property type="taxonomic scope" value="Eukaryota"/>
</dbReference>
<dbReference type="InterPro" id="IPR016181">
    <property type="entry name" value="Acyl_CoA_acyltransferase"/>
</dbReference>
<reference evidence="2 3" key="1">
    <citation type="journal article" date="2012" name="Science">
        <title>The Paleozoic origin of enzymatic lignin decomposition reconstructed from 31 fungal genomes.</title>
        <authorList>
            <person name="Floudas D."/>
            <person name="Binder M."/>
            <person name="Riley R."/>
            <person name="Barry K."/>
            <person name="Blanchette R.A."/>
            <person name="Henrissat B."/>
            <person name="Martinez A.T."/>
            <person name="Otillar R."/>
            <person name="Spatafora J.W."/>
            <person name="Yadav J.S."/>
            <person name="Aerts A."/>
            <person name="Benoit I."/>
            <person name="Boyd A."/>
            <person name="Carlson A."/>
            <person name="Copeland A."/>
            <person name="Coutinho P.M."/>
            <person name="de Vries R.P."/>
            <person name="Ferreira P."/>
            <person name="Findley K."/>
            <person name="Foster B."/>
            <person name="Gaskell J."/>
            <person name="Glotzer D."/>
            <person name="Gorecki P."/>
            <person name="Heitman J."/>
            <person name="Hesse C."/>
            <person name="Hori C."/>
            <person name="Igarashi K."/>
            <person name="Jurgens J.A."/>
            <person name="Kallen N."/>
            <person name="Kersten P."/>
            <person name="Kohler A."/>
            <person name="Kuees U."/>
            <person name="Kumar T.K.A."/>
            <person name="Kuo A."/>
            <person name="LaButti K."/>
            <person name="Larrondo L.F."/>
            <person name="Lindquist E."/>
            <person name="Ling A."/>
            <person name="Lombard V."/>
            <person name="Lucas S."/>
            <person name="Lundell T."/>
            <person name="Martin R."/>
            <person name="McLaughlin D.J."/>
            <person name="Morgenstern I."/>
            <person name="Morin E."/>
            <person name="Murat C."/>
            <person name="Nagy L.G."/>
            <person name="Nolan M."/>
            <person name="Ohm R.A."/>
            <person name="Patyshakuliyeva A."/>
            <person name="Rokas A."/>
            <person name="Ruiz-Duenas F.J."/>
            <person name="Sabat G."/>
            <person name="Salamov A."/>
            <person name="Samejima M."/>
            <person name="Schmutz J."/>
            <person name="Slot J.C."/>
            <person name="St John F."/>
            <person name="Stenlid J."/>
            <person name="Sun H."/>
            <person name="Sun S."/>
            <person name="Syed K."/>
            <person name="Tsang A."/>
            <person name="Wiebenga A."/>
            <person name="Young D."/>
            <person name="Pisabarro A."/>
            <person name="Eastwood D.C."/>
            <person name="Martin F."/>
            <person name="Cullen D."/>
            <person name="Grigoriev I.V."/>
            <person name="Hibbett D.S."/>
        </authorList>
    </citation>
    <scope>NUCLEOTIDE SEQUENCE [LARGE SCALE GENOMIC DNA]</scope>
    <source>
        <strain evidence="2 3">ATCC 11539</strain>
    </source>
</reference>
<dbReference type="OMA" id="WWLHMAM"/>
<dbReference type="RefSeq" id="XP_007866785.1">
    <property type="nucleotide sequence ID" value="XM_007868594.1"/>
</dbReference>
<dbReference type="GeneID" id="19304156"/>
<dbReference type="InterPro" id="IPR000182">
    <property type="entry name" value="GNAT_dom"/>
</dbReference>
<dbReference type="Proteomes" id="UP000030669">
    <property type="component" value="Unassembled WGS sequence"/>
</dbReference>
<name>S7RJI2_GLOTA</name>
<dbReference type="HOGENOM" id="CLU_086106_1_1_1"/>
<organism evidence="2 3">
    <name type="scientific">Gloeophyllum trabeum (strain ATCC 11539 / FP-39264 / Madison 617)</name>
    <name type="common">Brown rot fungus</name>
    <dbReference type="NCBI Taxonomy" id="670483"/>
    <lineage>
        <taxon>Eukaryota</taxon>
        <taxon>Fungi</taxon>
        <taxon>Dikarya</taxon>
        <taxon>Basidiomycota</taxon>
        <taxon>Agaricomycotina</taxon>
        <taxon>Agaricomycetes</taxon>
        <taxon>Gloeophyllales</taxon>
        <taxon>Gloeophyllaceae</taxon>
        <taxon>Gloeophyllum</taxon>
    </lineage>
</organism>
<dbReference type="PANTHER" id="PTHR42791:SF1">
    <property type="entry name" value="N-ACETYLTRANSFERASE DOMAIN-CONTAINING PROTEIN"/>
    <property type="match status" value="1"/>
</dbReference>
<dbReference type="EMBL" id="KB469303">
    <property type="protein sequence ID" value="EPQ54480.1"/>
    <property type="molecule type" value="Genomic_DNA"/>
</dbReference>
<protein>
    <recommendedName>
        <fullName evidence="1">N-acetyltransferase domain-containing protein</fullName>
    </recommendedName>
</protein>
<dbReference type="KEGG" id="gtr:GLOTRDRAFT_139064"/>
<dbReference type="InterPro" id="IPR052523">
    <property type="entry name" value="Trichothecene_AcTrans"/>
</dbReference>